<name>A0A833PJ33_ACIBZ</name>
<accession>A0A833PJ33</accession>
<protein>
    <recommendedName>
        <fullName evidence="3">Antitoxin</fullName>
    </recommendedName>
</protein>
<dbReference type="InterPro" id="IPR045944">
    <property type="entry name" value="DUF6364"/>
</dbReference>
<dbReference type="Proteomes" id="UP000490535">
    <property type="component" value="Unassembled WGS sequence"/>
</dbReference>
<reference evidence="2" key="1">
    <citation type="journal article" date="2020" name="MBio">
        <title>Horizontal gene transfer to a defensive symbiont with a reduced genome amongst a multipartite beetle microbiome.</title>
        <authorList>
            <person name="Waterworth S.C."/>
            <person name="Florez L.V."/>
            <person name="Rees E.R."/>
            <person name="Hertweck C."/>
            <person name="Kaltenpoth M."/>
            <person name="Kwan J.C."/>
        </authorList>
    </citation>
    <scope>NUCLEOTIDE SEQUENCE [LARGE SCALE GENOMIC DNA]</scope>
</reference>
<evidence type="ECO:0008006" key="3">
    <source>
        <dbReference type="Google" id="ProtNLM"/>
    </source>
</evidence>
<dbReference type="RefSeq" id="WP_004829518.1">
    <property type="nucleotide sequence ID" value="NZ_BKQT01000012.1"/>
</dbReference>
<gene>
    <name evidence="1" type="ORF">GAK29_00038</name>
</gene>
<proteinExistence type="predicted"/>
<organism evidence="1 2">
    <name type="scientific">Acinetobacter bereziniae</name>
    <name type="common">Acinetobacter genomosp. 10</name>
    <dbReference type="NCBI Taxonomy" id="106648"/>
    <lineage>
        <taxon>Bacteria</taxon>
        <taxon>Pseudomonadati</taxon>
        <taxon>Pseudomonadota</taxon>
        <taxon>Gammaproteobacteria</taxon>
        <taxon>Moraxellales</taxon>
        <taxon>Moraxellaceae</taxon>
        <taxon>Acinetobacter</taxon>
    </lineage>
</organism>
<evidence type="ECO:0000313" key="2">
    <source>
        <dbReference type="Proteomes" id="UP000490535"/>
    </source>
</evidence>
<dbReference type="EMBL" id="WNDP01000001">
    <property type="protein sequence ID" value="KAF1028403.1"/>
    <property type="molecule type" value="Genomic_DNA"/>
</dbReference>
<comment type="caution">
    <text evidence="1">The sequence shown here is derived from an EMBL/GenBank/DDBJ whole genome shotgun (WGS) entry which is preliminary data.</text>
</comment>
<dbReference type="Pfam" id="PF19891">
    <property type="entry name" value="DUF6364"/>
    <property type="match status" value="1"/>
</dbReference>
<dbReference type="AlphaFoldDB" id="A0A833PJ33"/>
<evidence type="ECO:0000313" key="1">
    <source>
        <dbReference type="EMBL" id="KAF1028403.1"/>
    </source>
</evidence>
<sequence>MQAKLTLSINKKVIERAKLYAQEHEQSVSSLVEAYLDRISAHTETSSNIQAPITGSLTGMFADQDQGQDYKTLLSEARMEKHK</sequence>